<dbReference type="GO" id="GO:0010883">
    <property type="term" value="P:regulation of lipid storage"/>
    <property type="evidence" value="ECO:0007669"/>
    <property type="project" value="UniProtKB-ARBA"/>
</dbReference>
<evidence type="ECO:0000256" key="6">
    <source>
        <dbReference type="ARBA" id="ARBA00022604"/>
    </source>
</evidence>
<feature type="region of interest" description="Disordered" evidence="16">
    <location>
        <begin position="14"/>
        <end position="52"/>
    </location>
</feature>
<dbReference type="GO" id="GO:0000978">
    <property type="term" value="F:RNA polymerase II cis-regulatory region sequence-specific DNA binding"/>
    <property type="evidence" value="ECO:0007669"/>
    <property type="project" value="TreeGrafter"/>
</dbReference>
<dbReference type="InterPro" id="IPR036388">
    <property type="entry name" value="WH-like_DNA-bd_sf"/>
</dbReference>
<dbReference type="Pfam" id="PF00250">
    <property type="entry name" value="Forkhead"/>
    <property type="match status" value="1"/>
</dbReference>
<accession>A0AAU7YV68</accession>
<dbReference type="InterPro" id="IPR036390">
    <property type="entry name" value="WH_DNA-bd_sf"/>
</dbReference>
<organism evidence="18">
    <name type="scientific">Macrobrachium nipponense</name>
    <name type="common">Oriental river shrimp</name>
    <name type="synonym">Palaemon nipponensis</name>
    <dbReference type="NCBI Taxonomy" id="159736"/>
    <lineage>
        <taxon>Eukaryota</taxon>
        <taxon>Metazoa</taxon>
        <taxon>Ecdysozoa</taxon>
        <taxon>Arthropoda</taxon>
        <taxon>Crustacea</taxon>
        <taxon>Multicrustacea</taxon>
        <taxon>Malacostraca</taxon>
        <taxon>Eumalacostraca</taxon>
        <taxon>Eucarida</taxon>
        <taxon>Decapoda</taxon>
        <taxon>Pleocyemata</taxon>
        <taxon>Caridea</taxon>
        <taxon>Palaemonoidea</taxon>
        <taxon>Palaemonidae</taxon>
        <taxon>Macrobrachium</taxon>
    </lineage>
</organism>
<keyword evidence="11 15" id="KW-0539">Nucleus</keyword>
<dbReference type="AlphaFoldDB" id="A0AAU7YV68"/>
<keyword evidence="9" id="KW-0010">Activator</keyword>
<keyword evidence="12" id="KW-0131">Cell cycle</keyword>
<keyword evidence="5" id="KW-0597">Phosphoprotein</keyword>
<evidence type="ECO:0000256" key="11">
    <source>
        <dbReference type="ARBA" id="ARBA00023242"/>
    </source>
</evidence>
<protein>
    <recommendedName>
        <fullName evidence="14">Forkhead box protein O</fullName>
    </recommendedName>
</protein>
<dbReference type="PRINTS" id="PR00053">
    <property type="entry name" value="FORKHEAD"/>
</dbReference>
<feature type="compositionally biased region" description="Low complexity" evidence="16">
    <location>
        <begin position="269"/>
        <end position="285"/>
    </location>
</feature>
<dbReference type="PANTHER" id="PTHR45767:SF2">
    <property type="entry name" value="FORKHEAD BOX PROTEIN O"/>
    <property type="match status" value="1"/>
</dbReference>
<evidence type="ECO:0000256" key="3">
    <source>
        <dbReference type="ARBA" id="ARBA00022473"/>
    </source>
</evidence>
<keyword evidence="7" id="KW-0805">Transcription regulation</keyword>
<dbReference type="CDD" id="cd20032">
    <property type="entry name" value="FH_FOXO"/>
    <property type="match status" value="1"/>
</dbReference>
<sequence length="433" mass="46947">MMDNRGGFFALVKEEPTTEHDMETGPVPLPPTTVGMGGHTPPGGSGSHVGGGPPLQAGMPLTPVTPTGHAPPPPLRRIEIDPNFEPVARSRSNTWPLHVPEGYMEGEDPTAVAAEGPVPVDQVRAPGTIGGPGDPAGGPPKKNTSRRNPWGNMSYADLIAQAIMSSPDGRATLSQIYDWMVQNVPYFKDKGDSNSSAGWKNSIRHNLSLHNRFVRVQNEGTGKSSWWVLNPDAKPGKSTRRRANTMEGGRYEKKRGRVKKKLEALRNGLETTPSPSSSMSESLDMYPDSPHTHGVHPAFSQLSPQDYRPRASSNASSCGRLSPIPAIESDMHDSQVPPMSPGIGGWGNEYWHHPHAHPHPHDRYADQLVEPMLKLGAADSWGSQARPPPNPQDCMKMSQLSPHGPPTPHMNGYVPHHHHGQHTQVMTPIAMFG</sequence>
<dbReference type="GO" id="GO:0005737">
    <property type="term" value="C:cytoplasm"/>
    <property type="evidence" value="ECO:0007669"/>
    <property type="project" value="UniProtKB-SubCell"/>
</dbReference>
<keyword evidence="10" id="KW-0804">Transcription</keyword>
<evidence type="ECO:0000256" key="2">
    <source>
        <dbReference type="ARBA" id="ARBA00004496"/>
    </source>
</evidence>
<dbReference type="Gene3D" id="1.10.10.10">
    <property type="entry name" value="Winged helix-like DNA-binding domain superfamily/Winged helix DNA-binding domain"/>
    <property type="match status" value="1"/>
</dbReference>
<dbReference type="EMBL" id="PP920068">
    <property type="protein sequence ID" value="XCB13557.1"/>
    <property type="molecule type" value="mRNA"/>
</dbReference>
<dbReference type="SUPFAM" id="SSF46785">
    <property type="entry name" value="Winged helix' DNA-binding domain"/>
    <property type="match status" value="1"/>
</dbReference>
<name>A0AAU7YV68_MACNP</name>
<dbReference type="GO" id="GO:0042594">
    <property type="term" value="P:response to starvation"/>
    <property type="evidence" value="ECO:0007669"/>
    <property type="project" value="UniProtKB-ARBA"/>
</dbReference>
<dbReference type="FunFam" id="1.10.10.10:FF:000032">
    <property type="entry name" value="Forkhead box protein O4"/>
    <property type="match status" value="1"/>
</dbReference>
<comment type="subunit">
    <text evidence="13">Interacts with melt.</text>
</comment>
<dbReference type="GO" id="GO:0031349">
    <property type="term" value="P:positive regulation of defense response"/>
    <property type="evidence" value="ECO:0007669"/>
    <property type="project" value="UniProtKB-ARBA"/>
</dbReference>
<evidence type="ECO:0000256" key="7">
    <source>
        <dbReference type="ARBA" id="ARBA00023015"/>
    </source>
</evidence>
<proteinExistence type="evidence at transcript level"/>
<dbReference type="GO" id="GO:0050778">
    <property type="term" value="P:positive regulation of immune response"/>
    <property type="evidence" value="ECO:0007669"/>
    <property type="project" value="UniProtKB-ARBA"/>
</dbReference>
<dbReference type="GO" id="GO:0001228">
    <property type="term" value="F:DNA-binding transcription activator activity, RNA polymerase II-specific"/>
    <property type="evidence" value="ECO:0007669"/>
    <property type="project" value="UniProtKB-ARBA"/>
</dbReference>
<evidence type="ECO:0000256" key="14">
    <source>
        <dbReference type="ARBA" id="ARBA00039893"/>
    </source>
</evidence>
<keyword evidence="3" id="KW-0217">Developmental protein</keyword>
<evidence type="ECO:0000256" key="16">
    <source>
        <dbReference type="SAM" id="MobiDB-lite"/>
    </source>
</evidence>
<dbReference type="GO" id="GO:0008286">
    <property type="term" value="P:insulin receptor signaling pathway"/>
    <property type="evidence" value="ECO:0007669"/>
    <property type="project" value="UniProtKB-ARBA"/>
</dbReference>
<evidence type="ECO:0000256" key="15">
    <source>
        <dbReference type="PROSITE-ProRule" id="PRU00089"/>
    </source>
</evidence>
<dbReference type="PROSITE" id="PS50039">
    <property type="entry name" value="FORK_HEAD_3"/>
    <property type="match status" value="1"/>
</dbReference>
<evidence type="ECO:0000256" key="12">
    <source>
        <dbReference type="ARBA" id="ARBA00023306"/>
    </source>
</evidence>
<keyword evidence="4" id="KW-0963">Cytoplasm</keyword>
<evidence type="ECO:0000256" key="5">
    <source>
        <dbReference type="ARBA" id="ARBA00022553"/>
    </source>
</evidence>
<dbReference type="SMART" id="SM00339">
    <property type="entry name" value="FH"/>
    <property type="match status" value="1"/>
</dbReference>
<dbReference type="GO" id="GO:0034599">
    <property type="term" value="P:cellular response to oxidative stress"/>
    <property type="evidence" value="ECO:0007669"/>
    <property type="project" value="UniProtKB-ARBA"/>
</dbReference>
<dbReference type="PROSITE" id="PS00658">
    <property type="entry name" value="FORK_HEAD_2"/>
    <property type="match status" value="1"/>
</dbReference>
<dbReference type="GO" id="GO:0008340">
    <property type="term" value="P:determination of adult lifespan"/>
    <property type="evidence" value="ECO:0007669"/>
    <property type="project" value="UniProtKB-ARBA"/>
</dbReference>
<reference evidence="18" key="1">
    <citation type="submission" date="2024-06" db="EMBL/GenBank/DDBJ databases">
        <authorList>
            <person name="Liu X."/>
            <person name="Ren Q."/>
        </authorList>
    </citation>
    <scope>NUCLEOTIDE SEQUENCE</scope>
</reference>
<evidence type="ECO:0000256" key="1">
    <source>
        <dbReference type="ARBA" id="ARBA00004123"/>
    </source>
</evidence>
<feature type="region of interest" description="Disordered" evidence="16">
    <location>
        <begin position="379"/>
        <end position="408"/>
    </location>
</feature>
<feature type="DNA-binding region" description="Fork-head" evidence="15">
    <location>
        <begin position="150"/>
        <end position="256"/>
    </location>
</feature>
<evidence type="ECO:0000256" key="13">
    <source>
        <dbReference type="ARBA" id="ARBA00038846"/>
    </source>
</evidence>
<comment type="subcellular location">
    <subcellularLocation>
        <location evidence="2">Cytoplasm</location>
    </subcellularLocation>
    <subcellularLocation>
        <location evidence="1 15">Nucleus</location>
    </subcellularLocation>
</comment>
<feature type="region of interest" description="Disordered" evidence="16">
    <location>
        <begin position="227"/>
        <end position="335"/>
    </location>
</feature>
<feature type="region of interest" description="Disordered" evidence="16">
    <location>
        <begin position="126"/>
        <end position="149"/>
    </location>
</feature>
<feature type="compositionally biased region" description="Gly residues" evidence="16">
    <location>
        <begin position="35"/>
        <end position="52"/>
    </location>
</feature>
<evidence type="ECO:0000256" key="8">
    <source>
        <dbReference type="ARBA" id="ARBA00023125"/>
    </source>
</evidence>
<dbReference type="GO" id="GO:0040015">
    <property type="term" value="P:negative regulation of multicellular organism growth"/>
    <property type="evidence" value="ECO:0007669"/>
    <property type="project" value="UniProtKB-ARBA"/>
</dbReference>
<dbReference type="GO" id="GO:0005634">
    <property type="term" value="C:nucleus"/>
    <property type="evidence" value="ECO:0007669"/>
    <property type="project" value="UniProtKB-SubCell"/>
</dbReference>
<dbReference type="GO" id="GO:0009896">
    <property type="term" value="P:positive regulation of catabolic process"/>
    <property type="evidence" value="ECO:0007669"/>
    <property type="project" value="UniProtKB-ARBA"/>
</dbReference>
<evidence type="ECO:0000256" key="9">
    <source>
        <dbReference type="ARBA" id="ARBA00023159"/>
    </source>
</evidence>
<dbReference type="InterPro" id="IPR030456">
    <property type="entry name" value="TF_fork_head_CS_2"/>
</dbReference>
<evidence type="ECO:0000259" key="17">
    <source>
        <dbReference type="PROSITE" id="PS50039"/>
    </source>
</evidence>
<evidence type="ECO:0000313" key="18">
    <source>
        <dbReference type="EMBL" id="XCB13557.1"/>
    </source>
</evidence>
<keyword evidence="8 15" id="KW-0238">DNA-binding</keyword>
<evidence type="ECO:0000256" key="10">
    <source>
        <dbReference type="ARBA" id="ARBA00023163"/>
    </source>
</evidence>
<evidence type="ECO:0000256" key="4">
    <source>
        <dbReference type="ARBA" id="ARBA00022490"/>
    </source>
</evidence>
<keyword evidence="6" id="KW-0341">Growth regulation</keyword>
<feature type="compositionally biased region" description="Basic and acidic residues" evidence="16">
    <location>
        <begin position="14"/>
        <end position="23"/>
    </location>
</feature>
<dbReference type="InterPro" id="IPR001766">
    <property type="entry name" value="Fork_head_dom"/>
</dbReference>
<dbReference type="PANTHER" id="PTHR45767">
    <property type="entry name" value="FORKHEAD BOX PROTEIN O"/>
    <property type="match status" value="1"/>
</dbReference>
<feature type="domain" description="Fork-head" evidence="17">
    <location>
        <begin position="150"/>
        <end position="256"/>
    </location>
</feature>